<evidence type="ECO:0000313" key="6">
    <source>
        <dbReference type="Proteomes" id="UP001054801"/>
    </source>
</evidence>
<feature type="region of interest" description="Disordered" evidence="3">
    <location>
        <begin position="129"/>
        <end position="151"/>
    </location>
</feature>
<name>A0ABY3T1Z8_9GAMM</name>
<evidence type="ECO:0000256" key="3">
    <source>
        <dbReference type="SAM" id="MobiDB-lite"/>
    </source>
</evidence>
<proteinExistence type="predicted"/>
<dbReference type="InterPro" id="IPR028974">
    <property type="entry name" value="TSP_type-3_rpt"/>
</dbReference>
<feature type="compositionally biased region" description="Polar residues" evidence="3">
    <location>
        <begin position="531"/>
        <end position="542"/>
    </location>
</feature>
<organism evidence="5 6">
    <name type="scientific">Thiothrix winogradskyi</name>
    <dbReference type="NCBI Taxonomy" id="96472"/>
    <lineage>
        <taxon>Bacteria</taxon>
        <taxon>Pseudomonadati</taxon>
        <taxon>Pseudomonadota</taxon>
        <taxon>Gammaproteobacteria</taxon>
        <taxon>Thiotrichales</taxon>
        <taxon>Thiotrichaceae</taxon>
        <taxon>Thiothrix</taxon>
    </lineage>
</organism>
<dbReference type="Gene3D" id="4.10.1080.10">
    <property type="entry name" value="TSP type-3 repeat"/>
    <property type="match status" value="1"/>
</dbReference>
<evidence type="ECO:0000313" key="5">
    <source>
        <dbReference type="EMBL" id="UJS25244.1"/>
    </source>
</evidence>
<dbReference type="Proteomes" id="UP001054801">
    <property type="component" value="Chromosome"/>
</dbReference>
<dbReference type="Pfam" id="PF02412">
    <property type="entry name" value="TSP_3"/>
    <property type="match status" value="2"/>
</dbReference>
<feature type="compositionally biased region" description="Basic and acidic residues" evidence="3">
    <location>
        <begin position="555"/>
        <end position="564"/>
    </location>
</feature>
<dbReference type="CDD" id="cd00146">
    <property type="entry name" value="PKD"/>
    <property type="match status" value="1"/>
</dbReference>
<protein>
    <submittedName>
        <fullName evidence="5">Thrombospondin type 3 repeat-containing protein</fullName>
    </submittedName>
</protein>
<dbReference type="PANTHER" id="PTHR10199">
    <property type="entry name" value="THROMBOSPONDIN"/>
    <property type="match status" value="1"/>
</dbReference>
<feature type="chain" id="PRO_5046918436" evidence="4">
    <location>
        <begin position="33"/>
        <end position="674"/>
    </location>
</feature>
<feature type="signal peptide" evidence="4">
    <location>
        <begin position="1"/>
        <end position="32"/>
    </location>
</feature>
<dbReference type="InterPro" id="IPR003367">
    <property type="entry name" value="Thrombospondin_3-like_rpt"/>
</dbReference>
<keyword evidence="6" id="KW-1185">Reference proteome</keyword>
<gene>
    <name evidence="5" type="ORF">L2Y54_04180</name>
</gene>
<dbReference type="PANTHER" id="PTHR10199:SF100">
    <property type="entry name" value="THROMBOSPONDIN, ISOFORM A"/>
    <property type="match status" value="1"/>
</dbReference>
<evidence type="ECO:0000256" key="1">
    <source>
        <dbReference type="ARBA" id="ARBA00022729"/>
    </source>
</evidence>
<dbReference type="RefSeq" id="WP_236500024.1">
    <property type="nucleotide sequence ID" value="NZ_CP091244.1"/>
</dbReference>
<evidence type="ECO:0000256" key="4">
    <source>
        <dbReference type="SAM" id="SignalP"/>
    </source>
</evidence>
<dbReference type="SUPFAM" id="SSF103647">
    <property type="entry name" value="TSP type-3 repeat"/>
    <property type="match status" value="1"/>
</dbReference>
<sequence length="674" mass="68986">MSTIHHSGVRRASLRLMLASSLIASLATNAYAAEPANNTRISAAEAAEEAAAAAKVAREAEIEARKTAHIAAQTAAKAAAQAAAEASVANRLAAQAAAQAEAMRRKLQPATAGNTTTTAANDVASAVTNNPAVTTNTPTGPRAELGVTQNKTWGTGGSVKIEAGNETLAGQLETDFTADAQASKASAAWQFQDNRVLTGSVGYTTANAAKALGMEDAAGDLSASNVQVGLHSGDSAVVYEKGQADDADLSSTQRYVGKKWQEISAQQRLLVGEQAEILVSAGVREEELGGLKDVRATGGVEGNYYLADQKGKLSAGVQNWQEGGNYEAKLRYERQMGTNNNANWFTEAKSTQGSRSDVQWMTGLALGEGQNYTRPAAGTVNALTALDRDKNTLHYSQFDGGLGQAEEKPDNTAPRLLSTPSIVVEAGKSASTALTLSEAGSVSLSAPAGITATLADGGASASNHTLSVATSTALVAGNYTIRLTATDAKGNSSGAEIPVLVSAAPVTPPVEPSAPVVLDADKDGVPDATDNCPTNANSNQADTDNDGLGDACDPQDDRDTDGDGVKNYLDQCSSTPSGVSVTSTGCQVIRLDSTRTTSLSVYTGNAVAFFYAIPDLTKIENAQTRITATSSVGTPRITISSNAAVVSVTGAGIDGGIPLTIQLFIDGALAATAK</sequence>
<evidence type="ECO:0000256" key="2">
    <source>
        <dbReference type="ARBA" id="ARBA00022837"/>
    </source>
</evidence>
<feature type="compositionally biased region" description="Acidic residues" evidence="3">
    <location>
        <begin position="543"/>
        <end position="554"/>
    </location>
</feature>
<dbReference type="EMBL" id="CP091244">
    <property type="protein sequence ID" value="UJS25244.1"/>
    <property type="molecule type" value="Genomic_DNA"/>
</dbReference>
<keyword evidence="1 4" id="KW-0732">Signal</keyword>
<reference evidence="5" key="1">
    <citation type="journal article" date="2022" name="Microorganisms">
        <title>Two New Species of Filamentous Sulfur Bacteria of the Genus Thiothrix, Thiothrix winogradskyi sp. nov. and 'Candidatus Thiothrix sulfatifontis' sp. nov.</title>
        <authorList>
            <person name="Ravin N.V."/>
            <person name="Rossetti S."/>
            <person name="Beletsky A.V."/>
            <person name="Kadnikov V.V."/>
            <person name="Rudenko T.S."/>
            <person name="Smolyakov D.D."/>
            <person name="Moskvitina M.I."/>
            <person name="Gureeva M.V."/>
            <person name="Mardanov A.V."/>
            <person name="Grabovich M.Y."/>
        </authorList>
    </citation>
    <scope>NUCLEOTIDE SEQUENCE</scope>
    <source>
        <strain evidence="5">CT3</strain>
    </source>
</reference>
<feature type="region of interest" description="Disordered" evidence="3">
    <location>
        <begin position="521"/>
        <end position="565"/>
    </location>
</feature>
<accession>A0ABY3T1Z8</accession>
<keyword evidence="2" id="KW-0106">Calcium</keyword>
<feature type="compositionally biased region" description="Low complexity" evidence="3">
    <location>
        <begin position="129"/>
        <end position="141"/>
    </location>
</feature>